<sequence length="99" mass="11403">MSVIAAHYYNEGKRIREIAINERVQLDKSRSGFCWIALHEPTADELHTLQATYHLHPLAIDNAIHPLCPPKLEAYNDELRDQFLGSEMEHAEFDAAFEK</sequence>
<name>A0A1H4F6E1_9BURK</name>
<reference evidence="2" key="1">
    <citation type="submission" date="2016-10" db="EMBL/GenBank/DDBJ databases">
        <authorList>
            <person name="Varghese N."/>
            <person name="Submissions S."/>
        </authorList>
    </citation>
    <scope>NUCLEOTIDE SEQUENCE [LARGE SCALE GENOMIC DNA]</scope>
    <source>
        <strain evidence="2">DSM 25157</strain>
    </source>
</reference>
<dbReference type="GeneID" id="34231477"/>
<dbReference type="SUPFAM" id="SSF143865">
    <property type="entry name" value="CorA soluble domain-like"/>
    <property type="match status" value="1"/>
</dbReference>
<dbReference type="EMBL" id="FNQJ01000049">
    <property type="protein sequence ID" value="SEA92771.1"/>
    <property type="molecule type" value="Genomic_DNA"/>
</dbReference>
<keyword evidence="2" id="KW-1185">Reference proteome</keyword>
<gene>
    <name evidence="1" type="ORF">SAMN05421875_14915</name>
</gene>
<organism evidence="1 2">
    <name type="scientific">Acidovorax soli</name>
    <dbReference type="NCBI Taxonomy" id="592050"/>
    <lineage>
        <taxon>Bacteria</taxon>
        <taxon>Pseudomonadati</taxon>
        <taxon>Pseudomonadota</taxon>
        <taxon>Betaproteobacteria</taxon>
        <taxon>Burkholderiales</taxon>
        <taxon>Comamonadaceae</taxon>
        <taxon>Acidovorax</taxon>
    </lineage>
</organism>
<evidence type="ECO:0000313" key="2">
    <source>
        <dbReference type="Proteomes" id="UP000199002"/>
    </source>
</evidence>
<proteinExistence type="predicted"/>
<dbReference type="GO" id="GO:0016020">
    <property type="term" value="C:membrane"/>
    <property type="evidence" value="ECO:0007669"/>
    <property type="project" value="InterPro"/>
</dbReference>
<protein>
    <submittedName>
        <fullName evidence="1">Magnesium transporter</fullName>
    </submittedName>
</protein>
<dbReference type="Proteomes" id="UP000199002">
    <property type="component" value="Unassembled WGS sequence"/>
</dbReference>
<dbReference type="InterPro" id="IPR045861">
    <property type="entry name" value="CorA_cytoplasmic_dom"/>
</dbReference>
<dbReference type="Gene3D" id="3.30.460.20">
    <property type="entry name" value="CorA soluble domain-like"/>
    <property type="match status" value="1"/>
</dbReference>
<dbReference type="STRING" id="592050.SAMN05421875_14915"/>
<dbReference type="RefSeq" id="WP_244273758.1">
    <property type="nucleotide sequence ID" value="NZ_FNQJ01000049.1"/>
</dbReference>
<accession>A0A1H4F6E1</accession>
<evidence type="ECO:0000313" key="1">
    <source>
        <dbReference type="EMBL" id="SEA92771.1"/>
    </source>
</evidence>
<dbReference type="GO" id="GO:0046873">
    <property type="term" value="F:metal ion transmembrane transporter activity"/>
    <property type="evidence" value="ECO:0007669"/>
    <property type="project" value="InterPro"/>
</dbReference>
<dbReference type="AlphaFoldDB" id="A0A1H4F6E1"/>